<organism evidence="2 3">
    <name type="scientific">Sinanodonta woodiana</name>
    <name type="common">Chinese pond mussel</name>
    <name type="synonym">Anodonta woodiana</name>
    <dbReference type="NCBI Taxonomy" id="1069815"/>
    <lineage>
        <taxon>Eukaryota</taxon>
        <taxon>Metazoa</taxon>
        <taxon>Spiralia</taxon>
        <taxon>Lophotrochozoa</taxon>
        <taxon>Mollusca</taxon>
        <taxon>Bivalvia</taxon>
        <taxon>Autobranchia</taxon>
        <taxon>Heteroconchia</taxon>
        <taxon>Palaeoheterodonta</taxon>
        <taxon>Unionida</taxon>
        <taxon>Unionoidea</taxon>
        <taxon>Unionidae</taxon>
        <taxon>Unioninae</taxon>
        <taxon>Sinanodonta</taxon>
    </lineage>
</organism>
<feature type="compositionally biased region" description="Polar residues" evidence="1">
    <location>
        <begin position="72"/>
        <end position="81"/>
    </location>
</feature>
<dbReference type="SUPFAM" id="SSF54060">
    <property type="entry name" value="His-Me finger endonucleases"/>
    <property type="match status" value="1"/>
</dbReference>
<dbReference type="AlphaFoldDB" id="A0ABD3TZY5"/>
<comment type="caution">
    <text evidence="2">The sequence shown here is derived from an EMBL/GenBank/DDBJ whole genome shotgun (WGS) entry which is preliminary data.</text>
</comment>
<dbReference type="PANTHER" id="PTHR21472:SF30">
    <property type="entry name" value="ENDONUCLEASE DOMAIN-CONTAINING 1 PROTEIN-RELATED"/>
    <property type="match status" value="1"/>
</dbReference>
<proteinExistence type="predicted"/>
<evidence type="ECO:0000313" key="3">
    <source>
        <dbReference type="Proteomes" id="UP001634394"/>
    </source>
</evidence>
<dbReference type="Gene3D" id="3.40.570.10">
    <property type="entry name" value="Extracellular Endonuclease, subunit A"/>
    <property type="match status" value="1"/>
</dbReference>
<evidence type="ECO:0000313" key="2">
    <source>
        <dbReference type="EMBL" id="KAL3842355.1"/>
    </source>
</evidence>
<dbReference type="InterPro" id="IPR044925">
    <property type="entry name" value="His-Me_finger_sf"/>
</dbReference>
<dbReference type="Proteomes" id="UP001634394">
    <property type="component" value="Unassembled WGS sequence"/>
</dbReference>
<feature type="region of interest" description="Disordered" evidence="1">
    <location>
        <begin position="72"/>
        <end position="106"/>
    </location>
</feature>
<name>A0ABD3TZY5_SINWO</name>
<evidence type="ECO:0000256" key="1">
    <source>
        <dbReference type="SAM" id="MobiDB-lite"/>
    </source>
</evidence>
<dbReference type="InterPro" id="IPR039015">
    <property type="entry name" value="ENDOD1"/>
</dbReference>
<dbReference type="InterPro" id="IPR044929">
    <property type="entry name" value="DNA/RNA_non-sp_Endonuclease_sf"/>
</dbReference>
<reference evidence="2 3" key="1">
    <citation type="submission" date="2024-11" db="EMBL/GenBank/DDBJ databases">
        <title>Chromosome-level genome assembly of the freshwater bivalve Anodonta woodiana.</title>
        <authorList>
            <person name="Chen X."/>
        </authorList>
    </citation>
    <scope>NUCLEOTIDE SEQUENCE [LARGE SCALE GENOMIC DNA]</scope>
    <source>
        <strain evidence="2">MN2024</strain>
        <tissue evidence="2">Gills</tissue>
    </source>
</reference>
<sequence>MYIADIRLDNRGHGAGDIIDLDALGQHPSNESLIIDEGDSKVMENDDDSVKVTLDAKDAIFPLHANLKENSASMEDNVSTLSEDEDDGNLFSGSGSGESESEAEEITSKMTMTNNNTESNNIQNDDTVFSDLLIEDTGSNESSNLNFVTDKSKPLPICEELHHSEWTLWSPWIQAGDADIRYRQCPVRHAYSSHQPKCNGSYFEIRKCSPTKKRECLDTMILPTEEYDISCKGIDIHDLEHTDEIRNPYDNIDDCRFSLYDMTTNIAVKDDYTSMDLKMDDDKRSWCDLREKYVPMYTPKTLCRHNLETYCKTSTKCNYDKKRKNLKFKGDMVKSCWERFVLRSKLPDGFQDDGSQFMICQRFDKSSSLGQIFDNKRVYFATLYDTSRRIPVFSMTTVRHLSNEKWPHIPYMIEKSLVDKCNGPLTWFFSSHGKGMATQLHLDSKSACPSKSANDGLCKHGENQALESDYAYSGYRIAQLLSPDLVESGLGNKIATYTLTNTAPMYPTMMSYWKRLSAAVRHFAITDCKIPLLEKDTNDTEKYVNQSKVRKSQFPEMYLLSGVVPSIQPEETLGNDVNVPAAFWIGACCIHGAEVSSFGAYLTNQNDGDAIVISIQNLQAQLSNSYKYKNATNINLFPAFDGICSSHENDVSHKIFI</sequence>
<keyword evidence="3" id="KW-1185">Reference proteome</keyword>
<accession>A0ABD3TZY5</accession>
<dbReference type="EMBL" id="JBJQND010000017">
    <property type="protein sequence ID" value="KAL3842355.1"/>
    <property type="molecule type" value="Genomic_DNA"/>
</dbReference>
<dbReference type="PANTHER" id="PTHR21472">
    <property type="entry name" value="ENDONUCLEASE DOMAIN-CONTAINING 1 PROTEIN ENDOD1"/>
    <property type="match status" value="1"/>
</dbReference>
<gene>
    <name evidence="2" type="ORF">ACJMK2_020379</name>
</gene>
<protein>
    <submittedName>
        <fullName evidence="2">Uncharacterized protein</fullName>
    </submittedName>
</protein>